<evidence type="ECO:0000256" key="2">
    <source>
        <dbReference type="ARBA" id="ARBA00022884"/>
    </source>
</evidence>
<dbReference type="Pfam" id="PF00658">
    <property type="entry name" value="MLLE"/>
    <property type="match status" value="1"/>
</dbReference>
<dbReference type="PANTHER" id="PTHR48027">
    <property type="entry name" value="HETEROGENEOUS NUCLEAR RIBONUCLEOPROTEIN 87F-RELATED"/>
    <property type="match status" value="1"/>
</dbReference>
<sequence length="822" mass="87495">MDSVYASSPYPMSPAQQGPLPHPYLVEPLLYVTGLAPEVSDADLARALEYCTPFRPNILRDGSGAPVNGTIEFKTLESAEKALATLHGRLLLPPSPPAVLYLSPFAPTNPPTPMPPPLALPRLVKHLPEVFTDSALYELFRPFGPLASVRNQAGFGKGVGVVEFWREDDARQAESAMHCAEVGEQNIAVQIYQPRRAPGNADFNTSAPPFVPSGAMIMNPYSPPHSPHSPPLGPTHMHALGRGPPPPHNYSPPRSNYGPPSRSPSQNSSFVHGPGQQVQYAPASGPGSGSHSGLIDPCNLFCKNLDPAIDSNDLFTHFRPFGQIVSARVMRTESGQSRGFGFVSYQTPDQAAHAMHSMNGTLLGTKHVVVRLHEPKVLRQEKLAHRFSSGGRSNHPRSASGATSPSPSEAGDSPSSWGPDRTRRSSGSYFNAALSGNLNLPMKYEDLSALSPVVRKEVLTGELSRRLKALGSVPSTEVDSIVESLVGLNLSEVIDGIHNPQKLEEQVQSLRESSVEAQPQPVSASPSGLLDPKSLGVPAPASNPEHPSTPLSVSESISTPPRTSSPSGSLVTGSERDRLTAAATRLEPNSRKVSDIVDLLFTLSKKERALCLFNPEYLKGKMAEAKEVLDADDGEPSDVSPPSNSKAASAPSVSELKQEVVVATPERKKQVVDMIASPQTPELSSGGPSAAPSPSIPEKPSLAALGVAPHTLSSLARLPATEIVKLANSSSVTGLPLPKADPVVVKATDDFIDGLQGKPKQQQKQQLGEKLFRVVKAFGIKNSPKVTISLLDSEDLRALAHLMNSYPSVLKEKVLSQGVPVK</sequence>
<dbReference type="HOGENOM" id="CLU_010069_0_0_1"/>
<feature type="domain" description="RRM" evidence="5">
    <location>
        <begin position="123"/>
        <end position="194"/>
    </location>
</feature>
<evidence type="ECO:0000256" key="3">
    <source>
        <dbReference type="PROSITE-ProRule" id="PRU00176"/>
    </source>
</evidence>
<feature type="region of interest" description="Disordered" evidence="4">
    <location>
        <begin position="628"/>
        <end position="698"/>
    </location>
</feature>
<feature type="compositionally biased region" description="Polar residues" evidence="4">
    <location>
        <begin position="390"/>
        <end position="407"/>
    </location>
</feature>
<dbReference type="InterPro" id="IPR000504">
    <property type="entry name" value="RRM_dom"/>
</dbReference>
<dbReference type="InParanoid" id="A0A067M0G5"/>
<gene>
    <name evidence="6" type="ORF">BOTBODRAFT_37417</name>
</gene>
<feature type="region of interest" description="Disordered" evidence="4">
    <location>
        <begin position="386"/>
        <end position="425"/>
    </location>
</feature>
<keyword evidence="7" id="KW-1185">Reference proteome</keyword>
<organism evidence="6 7">
    <name type="scientific">Botryobasidium botryosum (strain FD-172 SS1)</name>
    <dbReference type="NCBI Taxonomy" id="930990"/>
    <lineage>
        <taxon>Eukaryota</taxon>
        <taxon>Fungi</taxon>
        <taxon>Dikarya</taxon>
        <taxon>Basidiomycota</taxon>
        <taxon>Agaricomycotina</taxon>
        <taxon>Agaricomycetes</taxon>
        <taxon>Cantharellales</taxon>
        <taxon>Botryobasidiaceae</taxon>
        <taxon>Botryobasidium</taxon>
    </lineage>
</organism>
<dbReference type="PROSITE" id="PS50102">
    <property type="entry name" value="RRM"/>
    <property type="match status" value="2"/>
</dbReference>
<reference evidence="7" key="1">
    <citation type="journal article" date="2014" name="Proc. Natl. Acad. Sci. U.S.A.">
        <title>Extensive sampling of basidiomycete genomes demonstrates inadequacy of the white-rot/brown-rot paradigm for wood decay fungi.</title>
        <authorList>
            <person name="Riley R."/>
            <person name="Salamov A.A."/>
            <person name="Brown D.W."/>
            <person name="Nagy L.G."/>
            <person name="Floudas D."/>
            <person name="Held B.W."/>
            <person name="Levasseur A."/>
            <person name="Lombard V."/>
            <person name="Morin E."/>
            <person name="Otillar R."/>
            <person name="Lindquist E.A."/>
            <person name="Sun H."/>
            <person name="LaButti K.M."/>
            <person name="Schmutz J."/>
            <person name="Jabbour D."/>
            <person name="Luo H."/>
            <person name="Baker S.E."/>
            <person name="Pisabarro A.G."/>
            <person name="Walton J.D."/>
            <person name="Blanchette R.A."/>
            <person name="Henrissat B."/>
            <person name="Martin F."/>
            <person name="Cullen D."/>
            <person name="Hibbett D.S."/>
            <person name="Grigoriev I.V."/>
        </authorList>
    </citation>
    <scope>NUCLEOTIDE SEQUENCE [LARGE SCALE GENOMIC DNA]</scope>
    <source>
        <strain evidence="7">FD-172 SS1</strain>
    </source>
</reference>
<evidence type="ECO:0000259" key="5">
    <source>
        <dbReference type="PROSITE" id="PS50102"/>
    </source>
</evidence>
<dbReference type="InterPro" id="IPR035979">
    <property type="entry name" value="RBD_domain_sf"/>
</dbReference>
<evidence type="ECO:0000313" key="7">
    <source>
        <dbReference type="Proteomes" id="UP000027195"/>
    </source>
</evidence>
<dbReference type="Gene3D" id="1.10.1900.10">
    <property type="entry name" value="c-terminal domain of poly(a) binding protein"/>
    <property type="match status" value="1"/>
</dbReference>
<feature type="region of interest" description="Disordered" evidence="4">
    <location>
        <begin position="504"/>
        <end position="586"/>
    </location>
</feature>
<dbReference type="InterPro" id="IPR036053">
    <property type="entry name" value="PABP-dom"/>
</dbReference>
<evidence type="ECO:0000256" key="1">
    <source>
        <dbReference type="ARBA" id="ARBA00008557"/>
    </source>
</evidence>
<feature type="compositionally biased region" description="Low complexity" evidence="4">
    <location>
        <begin position="681"/>
        <end position="698"/>
    </location>
</feature>
<feature type="region of interest" description="Disordered" evidence="4">
    <location>
        <begin position="218"/>
        <end position="289"/>
    </location>
</feature>
<dbReference type="Proteomes" id="UP000027195">
    <property type="component" value="Unassembled WGS sequence"/>
</dbReference>
<dbReference type="SMART" id="SM00360">
    <property type="entry name" value="RRM"/>
    <property type="match status" value="3"/>
</dbReference>
<feature type="compositionally biased region" description="Low complexity" evidence="4">
    <location>
        <begin position="640"/>
        <end position="654"/>
    </location>
</feature>
<feature type="compositionally biased region" description="Polar residues" evidence="4">
    <location>
        <begin position="506"/>
        <end position="526"/>
    </location>
</feature>
<name>A0A067M0G5_BOTB1</name>
<dbReference type="SUPFAM" id="SSF63570">
    <property type="entry name" value="PABC (PABP) domain"/>
    <property type="match status" value="1"/>
</dbReference>
<dbReference type="AlphaFoldDB" id="A0A067M0G5"/>
<dbReference type="GO" id="GO:0003723">
    <property type="term" value="F:RNA binding"/>
    <property type="evidence" value="ECO:0007669"/>
    <property type="project" value="UniProtKB-UniRule"/>
</dbReference>
<dbReference type="InterPro" id="IPR002004">
    <property type="entry name" value="PABP_HYD_C"/>
</dbReference>
<proteinExistence type="inferred from homology"/>
<keyword evidence="2 3" id="KW-0694">RNA-binding</keyword>
<feature type="compositionally biased region" description="Low complexity" evidence="4">
    <location>
        <begin position="554"/>
        <end position="569"/>
    </location>
</feature>
<dbReference type="OrthoDB" id="6159137at2759"/>
<evidence type="ECO:0000256" key="4">
    <source>
        <dbReference type="SAM" id="MobiDB-lite"/>
    </source>
</evidence>
<dbReference type="InterPro" id="IPR052462">
    <property type="entry name" value="SLIRP/GR-RBP-like"/>
</dbReference>
<dbReference type="EMBL" id="KL198083">
    <property type="protein sequence ID" value="KDQ09039.1"/>
    <property type="molecule type" value="Genomic_DNA"/>
</dbReference>
<dbReference type="STRING" id="930990.A0A067M0G5"/>
<accession>A0A067M0G5</accession>
<dbReference type="Gene3D" id="3.30.70.330">
    <property type="match status" value="3"/>
</dbReference>
<feature type="domain" description="RRM" evidence="5">
    <location>
        <begin position="298"/>
        <end position="375"/>
    </location>
</feature>
<dbReference type="CDD" id="cd00590">
    <property type="entry name" value="RRM_SF"/>
    <property type="match status" value="2"/>
</dbReference>
<dbReference type="InterPro" id="IPR012677">
    <property type="entry name" value="Nucleotide-bd_a/b_plait_sf"/>
</dbReference>
<feature type="compositionally biased region" description="Pro residues" evidence="4">
    <location>
        <begin position="221"/>
        <end position="233"/>
    </location>
</feature>
<evidence type="ECO:0000313" key="6">
    <source>
        <dbReference type="EMBL" id="KDQ09039.1"/>
    </source>
</evidence>
<dbReference type="Pfam" id="PF00076">
    <property type="entry name" value="RRM_1"/>
    <property type="match status" value="3"/>
</dbReference>
<comment type="similarity">
    <text evidence="1">Belongs to the polyadenylate-binding protein type-1 family.</text>
</comment>
<protein>
    <recommendedName>
        <fullName evidence="5">RRM domain-containing protein</fullName>
    </recommendedName>
</protein>
<dbReference type="SUPFAM" id="SSF54928">
    <property type="entry name" value="RNA-binding domain, RBD"/>
    <property type="match status" value="2"/>
</dbReference>